<dbReference type="GO" id="GO:0004252">
    <property type="term" value="F:serine-type endopeptidase activity"/>
    <property type="evidence" value="ECO:0007669"/>
    <property type="project" value="TreeGrafter"/>
</dbReference>
<dbReference type="SUPFAM" id="SSF82171">
    <property type="entry name" value="DPP6 N-terminal domain-like"/>
    <property type="match status" value="1"/>
</dbReference>
<accession>A0A2W0CCY8</accession>
<dbReference type="GO" id="GO:0006508">
    <property type="term" value="P:proteolysis"/>
    <property type="evidence" value="ECO:0007669"/>
    <property type="project" value="InterPro"/>
</dbReference>
<reference evidence="3 4" key="1">
    <citation type="submission" date="2018-01" db="EMBL/GenBank/DDBJ databases">
        <title>Genome sequence of the PGP bacterium Paenibacillus illinoisensis E3.</title>
        <authorList>
            <person name="Rolli E."/>
            <person name="Marasco R."/>
            <person name="Bessem C."/>
            <person name="Michoud G."/>
            <person name="Gaiarsa S."/>
            <person name="Borin S."/>
            <person name="Daffonchio D."/>
        </authorList>
    </citation>
    <scope>NUCLEOTIDE SEQUENCE [LARGE SCALE GENOMIC DNA]</scope>
    <source>
        <strain evidence="3 4">E3</strain>
    </source>
</reference>
<sequence length="605" mass="68940">MLQFPKPDVEQYFQTYRISHFAVSADEKRLFFDSNLNGEPNIWAMDLPGGYPYPLTYLNQSSQFIKPDPLGRHILTGFDRDGDENYHLYALKPEGGVPLPIVPAEPNDRCYFSELSEDGQRLYYVTSAGNPNYLNSRRRDLETGEDVLLYSGEEATSYLVAISPDEKSFVIVKMYSNTYQTAHLHLEGEIISILPDSERQSQVSEILFADDHRLLLVTNDKEEYSYVAEYRLDTREFRPLCKIEGEDVELIRWHKASKTLYFWTLRGTENRMYVLGKDAAQPRRLDIPLDTVEQTHVTKAGNVYILGRGAIQPHNIYRLPAGSDSWESLTANRVTGLDPDDLVYPDLVRYNSYDGLEIEALFFKAKAEQANGYTVFWPHGGPQASEAKFFRPMFQLMLAQGYHIFAPNFRGSTGYGAEFVKMVERDWGEGPRLDCVAGINWLFDQGISSPDRLFVVGGSYGGYMTLLLAGRHPELFRAAVDIFGPSNLFTFLESVPEDWKPMMDNWLGDPVRDRERLTKDSPITYLDQMVNPMLVIQGANDPRVVKAESDQIVAALQGKGVDVEYIVLDDEGHGFSRKTNEILVYRRMLEFLQKHQEAPVTQAQA</sequence>
<proteinExistence type="predicted"/>
<feature type="domain" description="Peptidase S9 prolyl oligopeptidase catalytic" evidence="2">
    <location>
        <begin position="391"/>
        <end position="595"/>
    </location>
</feature>
<dbReference type="OrthoDB" id="108903at2"/>
<dbReference type="Pfam" id="PF00326">
    <property type="entry name" value="Peptidase_S9"/>
    <property type="match status" value="1"/>
</dbReference>
<gene>
    <name evidence="3" type="ORF">PIL02S_01111</name>
</gene>
<dbReference type="RefSeq" id="WP_095361529.1">
    <property type="nucleotide sequence ID" value="NZ_PRLG01000008.1"/>
</dbReference>
<dbReference type="Proteomes" id="UP000247459">
    <property type="component" value="Unassembled WGS sequence"/>
</dbReference>
<comment type="caution">
    <text evidence="3">The sequence shown here is derived from an EMBL/GenBank/DDBJ whole genome shotgun (WGS) entry which is preliminary data.</text>
</comment>
<dbReference type="AlphaFoldDB" id="A0A2W0CCY8"/>
<name>A0A2W0CCY8_9BACL</name>
<evidence type="ECO:0000313" key="3">
    <source>
        <dbReference type="EMBL" id="PYY30546.1"/>
    </source>
</evidence>
<organism evidence="3 4">
    <name type="scientific">Paenibacillus illinoisensis</name>
    <dbReference type="NCBI Taxonomy" id="59845"/>
    <lineage>
        <taxon>Bacteria</taxon>
        <taxon>Bacillati</taxon>
        <taxon>Bacillota</taxon>
        <taxon>Bacilli</taxon>
        <taxon>Bacillales</taxon>
        <taxon>Paenibacillaceae</taxon>
        <taxon>Paenibacillus</taxon>
    </lineage>
</organism>
<evidence type="ECO:0000313" key="4">
    <source>
        <dbReference type="Proteomes" id="UP000247459"/>
    </source>
</evidence>
<dbReference type="EMBL" id="PRLG01000008">
    <property type="protein sequence ID" value="PYY30546.1"/>
    <property type="molecule type" value="Genomic_DNA"/>
</dbReference>
<dbReference type="InterPro" id="IPR011042">
    <property type="entry name" value="6-blade_b-propeller_TolB-like"/>
</dbReference>
<keyword evidence="1" id="KW-0378">Hydrolase</keyword>
<evidence type="ECO:0000256" key="1">
    <source>
        <dbReference type="ARBA" id="ARBA00022801"/>
    </source>
</evidence>
<evidence type="ECO:0000259" key="2">
    <source>
        <dbReference type="Pfam" id="PF00326"/>
    </source>
</evidence>
<dbReference type="PANTHER" id="PTHR42776:SF27">
    <property type="entry name" value="DIPEPTIDYL PEPTIDASE FAMILY MEMBER 6"/>
    <property type="match status" value="1"/>
</dbReference>
<dbReference type="Gene3D" id="2.120.10.30">
    <property type="entry name" value="TolB, C-terminal domain"/>
    <property type="match status" value="1"/>
</dbReference>
<dbReference type="InterPro" id="IPR001375">
    <property type="entry name" value="Peptidase_S9_cat"/>
</dbReference>
<dbReference type="InterPro" id="IPR029058">
    <property type="entry name" value="AB_hydrolase_fold"/>
</dbReference>
<dbReference type="PANTHER" id="PTHR42776">
    <property type="entry name" value="SERINE PEPTIDASE S9 FAMILY MEMBER"/>
    <property type="match status" value="1"/>
</dbReference>
<dbReference type="SUPFAM" id="SSF53474">
    <property type="entry name" value="alpha/beta-Hydrolases"/>
    <property type="match status" value="1"/>
</dbReference>
<dbReference type="Gene3D" id="3.40.50.1820">
    <property type="entry name" value="alpha/beta hydrolase"/>
    <property type="match status" value="1"/>
</dbReference>
<protein>
    <submittedName>
        <fullName evidence="3">Peptidase S9 prolyl oligopeptidase active site domain-containing protein</fullName>
    </submittedName>
</protein>